<evidence type="ECO:0000256" key="1">
    <source>
        <dbReference type="SAM" id="MobiDB-lite"/>
    </source>
</evidence>
<dbReference type="KEGG" id="hje:HacjB3_05210"/>
<evidence type="ECO:0000313" key="5">
    <source>
        <dbReference type="Proteomes" id="UP000011645"/>
    </source>
</evidence>
<evidence type="ECO:0000313" key="4">
    <source>
        <dbReference type="Proteomes" id="UP000000390"/>
    </source>
</evidence>
<accession>D8J9M1</accession>
<name>D8J9M1_HALJB</name>
<dbReference type="RefSeq" id="WP_008414566.1">
    <property type="nucleotide sequence ID" value="NC_014297.1"/>
</dbReference>
<reference evidence="3 5" key="2">
    <citation type="journal article" date="2014" name="PLoS Genet.">
        <title>Phylogenetically driven sequencing of extremely halophilic archaea reveals strategies for static and dynamic osmo-response.</title>
        <authorList>
            <person name="Becker E.A."/>
            <person name="Seitzer P.M."/>
            <person name="Tritt A."/>
            <person name="Larsen D."/>
            <person name="Krusor M."/>
            <person name="Yao A.I."/>
            <person name="Wu D."/>
            <person name="Madern D."/>
            <person name="Eisen J.A."/>
            <person name="Darling A.E."/>
            <person name="Facciotti M.T."/>
        </authorList>
    </citation>
    <scope>NUCLEOTIDE SEQUENCE [LARGE SCALE GENOMIC DNA]</scope>
    <source>
        <strain evidence="3">B3</strain>
        <strain evidence="5">DSM 18796 / CECT 7217 / JCM 14584 / KCTC 4019 / B3</strain>
    </source>
</reference>
<proteinExistence type="predicted"/>
<dbReference type="Proteomes" id="UP000000390">
    <property type="component" value="Chromosome"/>
</dbReference>
<feature type="compositionally biased region" description="Acidic residues" evidence="1">
    <location>
        <begin position="52"/>
        <end position="61"/>
    </location>
</feature>
<protein>
    <submittedName>
        <fullName evidence="2">Uncharacterized protein</fullName>
    </submittedName>
</protein>
<dbReference type="EMBL" id="AOHV01000010">
    <property type="protein sequence ID" value="ELY40149.1"/>
    <property type="molecule type" value="Genomic_DNA"/>
</dbReference>
<reference evidence="2 4" key="1">
    <citation type="journal article" date="2010" name="J. Bacteriol.">
        <title>Complete genome sequence of Halalkalicoccus jeotgali B3(T), an extremely halophilic archaeon.</title>
        <authorList>
            <person name="Roh S.W."/>
            <person name="Nam Y.D."/>
            <person name="Nam S.H."/>
            <person name="Choi S.H."/>
            <person name="Park H.S."/>
            <person name="Bae J.W."/>
        </authorList>
    </citation>
    <scope>NUCLEOTIDE SEQUENCE [LARGE SCALE GENOMIC DNA]</scope>
    <source>
        <strain evidence="2">B3</strain>
        <strain evidence="4">DSM 18796 / CECT 7217 / JCM 14584 / KCTC 4019 / B3</strain>
    </source>
</reference>
<dbReference type="AlphaFoldDB" id="D8J9M1"/>
<gene>
    <name evidence="2" type="ordered locus">HacjB3_05210</name>
    <name evidence="3" type="ORF">C497_03595</name>
</gene>
<dbReference type="GeneID" id="9418846"/>
<dbReference type="EMBL" id="CP002062">
    <property type="protein sequence ID" value="ADJ14433.1"/>
    <property type="molecule type" value="Genomic_DNA"/>
</dbReference>
<dbReference type="Proteomes" id="UP000011645">
    <property type="component" value="Unassembled WGS sequence"/>
</dbReference>
<evidence type="ECO:0000313" key="3">
    <source>
        <dbReference type="EMBL" id="ELY40149.1"/>
    </source>
</evidence>
<organism evidence="2 4">
    <name type="scientific">Halalkalicoccus jeotgali (strain DSM 18796 / CECT 7217 / JCM 14584 / KCTC 4019 / B3)</name>
    <dbReference type="NCBI Taxonomy" id="795797"/>
    <lineage>
        <taxon>Archaea</taxon>
        <taxon>Methanobacteriati</taxon>
        <taxon>Methanobacteriota</taxon>
        <taxon>Stenosarchaea group</taxon>
        <taxon>Halobacteria</taxon>
        <taxon>Halobacteriales</taxon>
        <taxon>Halococcaceae</taxon>
        <taxon>Halalkalicoccus</taxon>
    </lineage>
</organism>
<sequence length="61" mass="6442">MCDTHSDTDGEAVGSETGDEDEPERGFQITQRSLDGGRPRGQLTFDGAVAPDVDDDDGGEN</sequence>
<dbReference type="HOGENOM" id="CLU_2911375_0_0_2"/>
<dbReference type="PATRIC" id="fig|795797.18.peg.1047"/>
<feature type="region of interest" description="Disordered" evidence="1">
    <location>
        <begin position="1"/>
        <end position="61"/>
    </location>
</feature>
<keyword evidence="5" id="KW-1185">Reference proteome</keyword>
<evidence type="ECO:0000313" key="2">
    <source>
        <dbReference type="EMBL" id="ADJ14433.1"/>
    </source>
</evidence>
<dbReference type="STRING" id="795797.HacjB3_05210"/>